<dbReference type="Proteomes" id="UP001144396">
    <property type="component" value="Unassembled WGS sequence"/>
</dbReference>
<keyword evidence="6" id="KW-1185">Reference proteome</keyword>
<keyword evidence="2" id="KW-0813">Transport</keyword>
<dbReference type="InterPro" id="IPR050490">
    <property type="entry name" value="Bact_solute-bd_prot1"/>
</dbReference>
<feature type="region of interest" description="Disordered" evidence="3">
    <location>
        <begin position="23"/>
        <end position="43"/>
    </location>
</feature>
<evidence type="ECO:0000313" key="6">
    <source>
        <dbReference type="Proteomes" id="UP001144396"/>
    </source>
</evidence>
<dbReference type="EMBL" id="BSDP01000001">
    <property type="protein sequence ID" value="GLI26383.1"/>
    <property type="molecule type" value="Genomic_DNA"/>
</dbReference>
<dbReference type="SUPFAM" id="SSF53850">
    <property type="entry name" value="Periplasmic binding protein-like II"/>
    <property type="match status" value="1"/>
</dbReference>
<keyword evidence="4" id="KW-0732">Signal</keyword>
<feature type="compositionally biased region" description="Polar residues" evidence="3">
    <location>
        <begin position="23"/>
        <end position="35"/>
    </location>
</feature>
<name>A0A9W6CPZ6_9MICO</name>
<evidence type="ECO:0000313" key="5">
    <source>
        <dbReference type="EMBL" id="GLI26383.1"/>
    </source>
</evidence>
<dbReference type="PANTHER" id="PTHR43649:SF29">
    <property type="entry name" value="OSMOPROTECTIVE COMPOUNDS-BINDING PROTEIN GGTB"/>
    <property type="match status" value="1"/>
</dbReference>
<evidence type="ECO:0000256" key="2">
    <source>
        <dbReference type="ARBA" id="ARBA00022448"/>
    </source>
</evidence>
<dbReference type="AlphaFoldDB" id="A0A9W6CPZ6"/>
<dbReference type="PANTHER" id="PTHR43649">
    <property type="entry name" value="ARABINOSE-BINDING PROTEIN-RELATED"/>
    <property type="match status" value="1"/>
</dbReference>
<accession>A0A9W6CPZ6</accession>
<feature type="signal peptide" evidence="4">
    <location>
        <begin position="1"/>
        <end position="27"/>
    </location>
</feature>
<proteinExistence type="inferred from homology"/>
<dbReference type="Pfam" id="PF01547">
    <property type="entry name" value="SBP_bac_1"/>
    <property type="match status" value="1"/>
</dbReference>
<organism evidence="5 6">
    <name type="scientific">Agromyces rhizosphaerae</name>
    <dbReference type="NCBI Taxonomy" id="88374"/>
    <lineage>
        <taxon>Bacteria</taxon>
        <taxon>Bacillati</taxon>
        <taxon>Actinomycetota</taxon>
        <taxon>Actinomycetes</taxon>
        <taxon>Micrococcales</taxon>
        <taxon>Microbacteriaceae</taxon>
        <taxon>Agromyces</taxon>
    </lineage>
</organism>
<evidence type="ECO:0000256" key="4">
    <source>
        <dbReference type="SAM" id="SignalP"/>
    </source>
</evidence>
<evidence type="ECO:0000256" key="1">
    <source>
        <dbReference type="ARBA" id="ARBA00008520"/>
    </source>
</evidence>
<dbReference type="InterPro" id="IPR006059">
    <property type="entry name" value="SBP"/>
</dbReference>
<feature type="chain" id="PRO_5040947047" description="Extracellular solute-binding protein" evidence="4">
    <location>
        <begin position="28"/>
        <end position="440"/>
    </location>
</feature>
<dbReference type="Gene3D" id="3.40.190.10">
    <property type="entry name" value="Periplasmic binding protein-like II"/>
    <property type="match status" value="2"/>
</dbReference>
<protein>
    <recommendedName>
        <fullName evidence="7">Extracellular solute-binding protein</fullName>
    </recommendedName>
</protein>
<evidence type="ECO:0000256" key="3">
    <source>
        <dbReference type="SAM" id="MobiDB-lite"/>
    </source>
</evidence>
<dbReference type="PROSITE" id="PS51257">
    <property type="entry name" value="PROKAR_LIPOPROTEIN"/>
    <property type="match status" value="1"/>
</dbReference>
<evidence type="ECO:0008006" key="7">
    <source>
        <dbReference type="Google" id="ProtNLM"/>
    </source>
</evidence>
<sequence length="440" mass="46791">MKKTLVGIAAAAASAALLLSGCSDPTASDSGSGDSTPAEWPAQDTDLSGVELTIWAAQNSNTVPESVVASFEELTGASVDVVTIPDPYEQGIQTKVATGDKPDIAFWQPTASQLTALNATTNLQSLDGAPWIDSMAPDLQDITGILDGTRYATLITTPAVEGVYYNKEVLADAGVTDLPTDWDSFIELGRELKDQGVTPFYEMAGDRWATQWWVQVQLADAAADGLWDRVNANEESFTDPTILGAIEEYQSLIEEGLFNDDIKTATFEDQGDALLAGEAAMVIQVNSFFNQLQSKATTEELDEKIGFFPISPSGNVGTFIPDQSNALVAFKTGDETREAAARQLMSFWLGDGYADFVEAQDTVSLQDAVSTPSTVPSALLEVSDSLGASVGSMQALAIANPDLYIFLADMIQGTKTPEQVAQSTQDQFAELAKAQGAEGF</sequence>
<comment type="caution">
    <text evidence="5">The sequence shown here is derived from an EMBL/GenBank/DDBJ whole genome shotgun (WGS) entry which is preliminary data.</text>
</comment>
<reference evidence="5" key="1">
    <citation type="submission" date="2022-12" db="EMBL/GenBank/DDBJ databases">
        <title>Reference genome sequencing for broad-spectrum identification of bacterial and archaeal isolates by mass spectrometry.</title>
        <authorList>
            <person name="Sekiguchi Y."/>
            <person name="Tourlousse D.M."/>
        </authorList>
    </citation>
    <scope>NUCLEOTIDE SEQUENCE</scope>
    <source>
        <strain evidence="5">14</strain>
    </source>
</reference>
<comment type="similarity">
    <text evidence="1">Belongs to the bacterial solute-binding protein 1 family.</text>
</comment>
<gene>
    <name evidence="5" type="ORF">ARHIZOSPH14_06250</name>
</gene>
<dbReference type="RefSeq" id="WP_281882381.1">
    <property type="nucleotide sequence ID" value="NZ_BSDP01000001.1"/>
</dbReference>